<evidence type="ECO:0000313" key="5">
    <source>
        <dbReference type="Proteomes" id="UP000186817"/>
    </source>
</evidence>
<dbReference type="InterPro" id="IPR043938">
    <property type="entry name" value="Ligase_CoA_dom"/>
</dbReference>
<dbReference type="Proteomes" id="UP000186817">
    <property type="component" value="Unassembled WGS sequence"/>
</dbReference>
<gene>
    <name evidence="4" type="ORF">AK812_SmicGene2029</name>
</gene>
<keyword evidence="3" id="KW-0067">ATP-binding</keyword>
<dbReference type="OMA" id="IVIYMES"/>
<dbReference type="InterPro" id="IPR036291">
    <property type="entry name" value="NAD(P)-bd_dom_sf"/>
</dbReference>
<sequence>MAALLDPVVDVLEEGSHPLDSLFKPKRVAVIGATDREGSVGRTLLRNLISNPFGGVVYPVNPKREHVLGISSFKSIAACPGQIDLAVVITPASTVPAVVKECVENKVRNVIIISAGFKEVGPEGEKLENEVKAIAQTGNLRIVGPNCLGIICPTSGLNASFANLMPQKGSVAFISQSGAMITSVLDWSVSQKVGFSAVISIGSMLDMDFSSMIFYLAKDPATKSIVLYMESIGNARSFLSAAREAALTKPIIVIKGGRTDAAAKAAASHTGSLTGSDAVLDAAFKRAGVLRVENMSDLFEMADVLSKQPLPNGNRLAILTNAGGPGVLACDALAQHGGSLAELSRETITSLSQVLPPAWSHGNPIDVLGDASAKHYADSLEIVARDPNCDGFLVILTPQAMTAPTECAEALSRYAKIQGKPVLASWMGGPDVAPGAKVLNDAGIPTYSYPDMACKTFNYMHQYQSNLGSNYERIDLKMDLEKVQGKAEARQLISKVRASGRSLLTEAESKLLLKAYDIPVTACELASSPDEAVAAAEKIGFPVVMKLNSTTITHKTDVGGVVLNLHSKMAVEKSFLEMKESVSRLASPEGFEGVTIQPMISLKGYEIILGSSIDPQLGPVLLFGMGGSLVEVFKDSAVGLPPLNANLARKMLEETKLYRALLGVRGMKSVNIEALIQIMVRFSVLIVDLPEILECDINPLIASEDSILSLDARVVLHDPKTAPEDWPQPAIRPYPHQYVQIVGLTDEMSATIRPILPEDEGMMLFFYGAASWPSGCDPTSMPKDEEQMTCSLSRTHLIRTCFVDFDRSIVLVAEVVQDGEKMIVGAGRISREQMSNDVTFALQVLPSFRRKSLGSLMLKQLIAVAKEEGASCIKADVLCENTRALRFLEGHGFLLGEEKKALVPVSLHFHEASGMRRQAQSFSSFANARKPTQMIHSESPAESPTFAAN</sequence>
<proteinExistence type="predicted"/>
<dbReference type="SUPFAM" id="SSF51735">
    <property type="entry name" value="NAD(P)-binding Rossmann-fold domains"/>
    <property type="match status" value="1"/>
</dbReference>
<dbReference type="Gene3D" id="3.40.50.261">
    <property type="entry name" value="Succinyl-CoA synthetase domains"/>
    <property type="match status" value="2"/>
</dbReference>
<dbReference type="PANTHER" id="PTHR43334">
    <property type="entry name" value="ACETATE--COA LIGASE [ADP-FORMING]"/>
    <property type="match status" value="1"/>
</dbReference>
<comment type="caution">
    <text evidence="4">The sequence shown here is derived from an EMBL/GenBank/DDBJ whole genome shotgun (WGS) entry which is preliminary data.</text>
</comment>
<dbReference type="Pfam" id="PF00583">
    <property type="entry name" value="Acetyltransf_1"/>
    <property type="match status" value="1"/>
</dbReference>
<dbReference type="SMART" id="SM00881">
    <property type="entry name" value="CoA_binding"/>
    <property type="match status" value="1"/>
</dbReference>
<dbReference type="PROSITE" id="PS50975">
    <property type="entry name" value="ATP_GRASP"/>
    <property type="match status" value="1"/>
</dbReference>
<dbReference type="Gene3D" id="3.40.630.30">
    <property type="match status" value="1"/>
</dbReference>
<dbReference type="GO" id="GO:0043758">
    <property type="term" value="F:acetate-CoA ligase (ADP-forming) activity"/>
    <property type="evidence" value="ECO:0007669"/>
    <property type="project" value="InterPro"/>
</dbReference>
<dbReference type="CDD" id="cd04301">
    <property type="entry name" value="NAT_SF"/>
    <property type="match status" value="1"/>
</dbReference>
<dbReference type="Gene3D" id="3.30.470.20">
    <property type="entry name" value="ATP-grasp fold, B domain"/>
    <property type="match status" value="1"/>
</dbReference>
<evidence type="ECO:0000256" key="3">
    <source>
        <dbReference type="ARBA" id="ARBA00022840"/>
    </source>
</evidence>
<dbReference type="Pfam" id="PF13607">
    <property type="entry name" value="Succ_CoA_lig"/>
    <property type="match status" value="1"/>
</dbReference>
<dbReference type="Pfam" id="PF19045">
    <property type="entry name" value="Ligase_CoA_2"/>
    <property type="match status" value="1"/>
</dbReference>
<name>A0A1Q9F2H8_SYMMI</name>
<keyword evidence="2" id="KW-0547">Nucleotide-binding</keyword>
<evidence type="ECO:0000256" key="1">
    <source>
        <dbReference type="ARBA" id="ARBA00022598"/>
    </source>
</evidence>
<keyword evidence="1" id="KW-0436">Ligase</keyword>
<dbReference type="Pfam" id="PF13549">
    <property type="entry name" value="ATP-grasp_5"/>
    <property type="match status" value="1"/>
</dbReference>
<dbReference type="InterPro" id="IPR003781">
    <property type="entry name" value="CoA-bd"/>
</dbReference>
<dbReference type="AlphaFoldDB" id="A0A1Q9F2H8"/>
<dbReference type="PROSITE" id="PS51186">
    <property type="entry name" value="GNAT"/>
    <property type="match status" value="1"/>
</dbReference>
<dbReference type="InterPro" id="IPR013815">
    <property type="entry name" value="ATP_grasp_subdomain_1"/>
</dbReference>
<dbReference type="OrthoDB" id="1664372at2759"/>
<evidence type="ECO:0000313" key="4">
    <source>
        <dbReference type="EMBL" id="OLQ13875.1"/>
    </source>
</evidence>
<dbReference type="GO" id="GO:0005524">
    <property type="term" value="F:ATP binding"/>
    <property type="evidence" value="ECO:0007669"/>
    <property type="project" value="UniProtKB-UniRule"/>
</dbReference>
<dbReference type="EMBL" id="LSRX01000022">
    <property type="protein sequence ID" value="OLQ13875.1"/>
    <property type="molecule type" value="Genomic_DNA"/>
</dbReference>
<dbReference type="Pfam" id="PF13380">
    <property type="entry name" value="CoA_binding_2"/>
    <property type="match status" value="1"/>
</dbReference>
<reference evidence="4 5" key="1">
    <citation type="submission" date="2016-02" db="EMBL/GenBank/DDBJ databases">
        <title>Genome analysis of coral dinoflagellate symbionts highlights evolutionary adaptations to a symbiotic lifestyle.</title>
        <authorList>
            <person name="Aranda M."/>
            <person name="Li Y."/>
            <person name="Liew Y.J."/>
            <person name="Baumgarten S."/>
            <person name="Simakov O."/>
            <person name="Wilson M."/>
            <person name="Piel J."/>
            <person name="Ashoor H."/>
            <person name="Bougouffa S."/>
            <person name="Bajic V.B."/>
            <person name="Ryu T."/>
            <person name="Ravasi T."/>
            <person name="Bayer T."/>
            <person name="Micklem G."/>
            <person name="Kim H."/>
            <person name="Bhak J."/>
            <person name="Lajeunesse T.C."/>
            <person name="Voolstra C.R."/>
        </authorList>
    </citation>
    <scope>NUCLEOTIDE SEQUENCE [LARGE SCALE GENOMIC DNA]</scope>
    <source>
        <strain evidence="4 5">CCMP2467</strain>
    </source>
</reference>
<dbReference type="InterPro" id="IPR051538">
    <property type="entry name" value="Acyl-CoA_Synth/Transferase"/>
</dbReference>
<evidence type="ECO:0000256" key="2">
    <source>
        <dbReference type="ARBA" id="ARBA00022741"/>
    </source>
</evidence>
<protein>
    <submittedName>
        <fullName evidence="4">Uncharacterized protein</fullName>
    </submittedName>
</protein>
<organism evidence="4 5">
    <name type="scientific">Symbiodinium microadriaticum</name>
    <name type="common">Dinoflagellate</name>
    <name type="synonym">Zooxanthella microadriatica</name>
    <dbReference type="NCBI Taxonomy" id="2951"/>
    <lineage>
        <taxon>Eukaryota</taxon>
        <taxon>Sar</taxon>
        <taxon>Alveolata</taxon>
        <taxon>Dinophyceae</taxon>
        <taxon>Suessiales</taxon>
        <taxon>Symbiodiniaceae</taxon>
        <taxon>Symbiodinium</taxon>
    </lineage>
</organism>
<dbReference type="InterPro" id="IPR032875">
    <property type="entry name" value="Succ_CoA_lig_flav_dom"/>
</dbReference>
<dbReference type="Gene3D" id="3.40.50.720">
    <property type="entry name" value="NAD(P)-binding Rossmann-like Domain"/>
    <property type="match status" value="1"/>
</dbReference>
<dbReference type="SUPFAM" id="SSF55729">
    <property type="entry name" value="Acyl-CoA N-acyltransferases (Nat)"/>
    <property type="match status" value="1"/>
</dbReference>
<dbReference type="InterPro" id="IPR000182">
    <property type="entry name" value="GNAT_dom"/>
</dbReference>
<dbReference type="GO" id="GO:0046872">
    <property type="term" value="F:metal ion binding"/>
    <property type="evidence" value="ECO:0007669"/>
    <property type="project" value="InterPro"/>
</dbReference>
<dbReference type="Gene3D" id="3.30.1490.20">
    <property type="entry name" value="ATP-grasp fold, A domain"/>
    <property type="match status" value="1"/>
</dbReference>
<dbReference type="SUPFAM" id="SSF52210">
    <property type="entry name" value="Succinyl-CoA synthetase domains"/>
    <property type="match status" value="2"/>
</dbReference>
<keyword evidence="5" id="KW-1185">Reference proteome</keyword>
<dbReference type="InterPro" id="IPR016102">
    <property type="entry name" value="Succinyl-CoA_synth-like"/>
</dbReference>
<dbReference type="InterPro" id="IPR011761">
    <property type="entry name" value="ATP-grasp"/>
</dbReference>
<dbReference type="InterPro" id="IPR016181">
    <property type="entry name" value="Acyl_CoA_acyltransferase"/>
</dbReference>
<dbReference type="GO" id="GO:0016747">
    <property type="term" value="F:acyltransferase activity, transferring groups other than amino-acyl groups"/>
    <property type="evidence" value="ECO:0007669"/>
    <property type="project" value="InterPro"/>
</dbReference>
<dbReference type="SUPFAM" id="SSF56059">
    <property type="entry name" value="Glutathione synthetase ATP-binding domain-like"/>
    <property type="match status" value="1"/>
</dbReference>
<dbReference type="PANTHER" id="PTHR43334:SF1">
    <property type="entry name" value="3-HYDROXYPROPIONATE--COA LIGASE [ADP-FORMING]"/>
    <property type="match status" value="1"/>
</dbReference>
<accession>A0A1Q9F2H8</accession>